<reference evidence="2" key="1">
    <citation type="submission" date="2020-06" db="EMBL/GenBank/DDBJ databases">
        <title>Draft genome of Bugula neritina, a colonial animal packing powerful symbionts and potential medicines.</title>
        <authorList>
            <person name="Rayko M."/>
        </authorList>
    </citation>
    <scope>NUCLEOTIDE SEQUENCE [LARGE SCALE GENOMIC DNA]</scope>
    <source>
        <strain evidence="2">Kwan_BN1</strain>
    </source>
</reference>
<gene>
    <name evidence="2" type="ORF">EB796_000504</name>
</gene>
<evidence type="ECO:0000259" key="1">
    <source>
        <dbReference type="Pfam" id="PF12146"/>
    </source>
</evidence>
<name>A0A7J7KSJ5_BUGNE</name>
<dbReference type="FunFam" id="3.40.50.1820:FF:000117">
    <property type="entry name" value="Monoglyceride lipase, putative"/>
    <property type="match status" value="1"/>
</dbReference>
<dbReference type="InterPro" id="IPR029058">
    <property type="entry name" value="AB_hydrolase_fold"/>
</dbReference>
<dbReference type="SUPFAM" id="SSF53474">
    <property type="entry name" value="alpha/beta-Hydrolases"/>
    <property type="match status" value="1"/>
</dbReference>
<keyword evidence="3" id="KW-1185">Reference proteome</keyword>
<dbReference type="OrthoDB" id="2498029at2759"/>
<dbReference type="AlphaFoldDB" id="A0A7J7KSJ5"/>
<organism evidence="2 3">
    <name type="scientific">Bugula neritina</name>
    <name type="common">Brown bryozoan</name>
    <name type="synonym">Sertularia neritina</name>
    <dbReference type="NCBI Taxonomy" id="10212"/>
    <lineage>
        <taxon>Eukaryota</taxon>
        <taxon>Metazoa</taxon>
        <taxon>Spiralia</taxon>
        <taxon>Lophotrochozoa</taxon>
        <taxon>Bryozoa</taxon>
        <taxon>Gymnolaemata</taxon>
        <taxon>Cheilostomatida</taxon>
        <taxon>Flustrina</taxon>
        <taxon>Buguloidea</taxon>
        <taxon>Bugulidae</taxon>
        <taxon>Bugula</taxon>
    </lineage>
</organism>
<dbReference type="Proteomes" id="UP000593567">
    <property type="component" value="Unassembled WGS sequence"/>
</dbReference>
<feature type="domain" description="Serine aminopeptidase S33" evidence="1">
    <location>
        <begin position="31"/>
        <end position="268"/>
    </location>
</feature>
<evidence type="ECO:0000313" key="2">
    <source>
        <dbReference type="EMBL" id="KAF6041166.1"/>
    </source>
</evidence>
<dbReference type="InterPro" id="IPR022742">
    <property type="entry name" value="Hydrolase_4"/>
</dbReference>
<comment type="caution">
    <text evidence="2">The sequence shown here is derived from an EMBL/GenBank/DDBJ whole genome shotgun (WGS) entry which is preliminary data.</text>
</comment>
<proteinExistence type="predicted"/>
<dbReference type="PANTHER" id="PTHR11614">
    <property type="entry name" value="PHOSPHOLIPASE-RELATED"/>
    <property type="match status" value="1"/>
</dbReference>
<dbReference type="Pfam" id="PF12146">
    <property type="entry name" value="Hydrolase_4"/>
    <property type="match status" value="1"/>
</dbReference>
<accession>A0A7J7KSJ5</accession>
<dbReference type="EMBL" id="VXIV02000069">
    <property type="protein sequence ID" value="KAF6041166.1"/>
    <property type="molecule type" value="Genomic_DNA"/>
</dbReference>
<dbReference type="Gene3D" id="3.40.50.1820">
    <property type="entry name" value="alpha/beta hydrolase"/>
    <property type="match status" value="1"/>
</dbReference>
<sequence>MASPLSDTDEIQVFTNARGQKLRRWCLSADSAKAICILLHGIGDHILAYEDVAKALLEKHNISLHGYDQVGHGKSEGVRVDIHDFQHYVDDAIQFVDIIKSEYPDMPVFVMGHSMGGLVLGQALLSKPDLCSGVIMYAAAVHANPQVVTPFKVTMAKLLSRVFPSFPVGGIGEDLLTRNKDELQRLKTDTLRYQGRMKARWGHNTLKALVDFNERMSEITIPIFIAHGDDDQICHIDGSTKLEKTVSSKDKTFKVYEKCYHRLHTEPDGCSEKFINDVGEWISSRV</sequence>
<evidence type="ECO:0000313" key="3">
    <source>
        <dbReference type="Proteomes" id="UP000593567"/>
    </source>
</evidence>
<protein>
    <recommendedName>
        <fullName evidence="1">Serine aminopeptidase S33 domain-containing protein</fullName>
    </recommendedName>
</protein>
<dbReference type="InterPro" id="IPR051044">
    <property type="entry name" value="MAG_DAG_Lipase"/>
</dbReference>